<dbReference type="VEuPathDB" id="FungiDB:PHYBLDRAFT_188971"/>
<dbReference type="Gene3D" id="3.30.420.10">
    <property type="entry name" value="Ribonuclease H-like superfamily/Ribonuclease H"/>
    <property type="match status" value="1"/>
</dbReference>
<name>A0A162NAT0_PHYB8</name>
<organism evidence="3 4">
    <name type="scientific">Phycomyces blakesleeanus (strain ATCC 8743b / DSM 1359 / FGSC 10004 / NBRC 33097 / NRRL 1555)</name>
    <dbReference type="NCBI Taxonomy" id="763407"/>
    <lineage>
        <taxon>Eukaryota</taxon>
        <taxon>Fungi</taxon>
        <taxon>Fungi incertae sedis</taxon>
        <taxon>Mucoromycota</taxon>
        <taxon>Mucoromycotina</taxon>
        <taxon>Mucoromycetes</taxon>
        <taxon>Mucorales</taxon>
        <taxon>Phycomycetaceae</taxon>
        <taxon>Phycomyces</taxon>
    </lineage>
</organism>
<protein>
    <submittedName>
        <fullName evidence="3">C2H2-type zinc finger transcription factor</fullName>
    </submittedName>
</protein>
<dbReference type="AlphaFoldDB" id="A0A162NAT0"/>
<dbReference type="Proteomes" id="UP000077315">
    <property type="component" value="Unassembled WGS sequence"/>
</dbReference>
<dbReference type="GO" id="GO:0003676">
    <property type="term" value="F:nucleic acid binding"/>
    <property type="evidence" value="ECO:0007669"/>
    <property type="project" value="InterPro"/>
</dbReference>
<accession>A0A162NAT0</accession>
<feature type="domain" description="C2H2-type" evidence="2">
    <location>
        <begin position="180"/>
        <end position="200"/>
    </location>
</feature>
<dbReference type="GeneID" id="29000496"/>
<dbReference type="OrthoDB" id="2435184at2759"/>
<dbReference type="STRING" id="763407.A0A162NAT0"/>
<evidence type="ECO:0000259" key="2">
    <source>
        <dbReference type="PROSITE" id="PS00028"/>
    </source>
</evidence>
<sequence>MEKLKQVFTELKLSKTTLFDFVKQHCNLSLKKARLQPIDRNSEEKIQERLDWVRKWDKTDLDFTRNCVFLDDSAFHINLKRSMAWSRKGAPAVVTVPKTRATTTTILGAISAEGVIKCSLRLPQPPSNKKRKREDGVGQMSKGTLPLVQKSRKRAKESESSRQTKTIKANAIPVNHEFICPSCPETFESLEDQGIHLKSHIITSVLDTPNEGDDLAPTNSLSESMSIIDPRLPHYPVWKPITVVTQGRTYDEAVLHACNVSNVSDQEKCKTLYVVDSLSLRPFFHVDANGCEENGIASQRLVNKMSGEYQAIKSILPLKRSFESMNTSICINCSPEIVPTLTNIISSSPYSKLLMQRQYTELTPDVCTIINKDWDFFPQIKFATVQIFAGAILYNTTNGQTIMLNTVEAYGRTTKLIDPHREPFGKLKGFTKPTSLPPPGKIPYSDIWPVSLHASEGSKLVIGTLVSNILVTSNMRLDAVSKPSIGAVTLNFKLDKKDALATKIFLDHDNLQVALSIATDPAVTRISDTNIVYQLRQIRSKFDADNAYSLCRASDYDRGTSPLSSLFRHMATIVLRLGVRATLGKATVESCLGQGNLDTQNAFTVIIALYGESDEIPILGNSELSKRLEILANSLAPSLVATNDYVAKEIALAFQFYN</sequence>
<dbReference type="PROSITE" id="PS00028">
    <property type="entry name" value="ZINC_FINGER_C2H2_1"/>
    <property type="match status" value="1"/>
</dbReference>
<proteinExistence type="predicted"/>
<reference evidence="4" key="1">
    <citation type="submission" date="2015-06" db="EMBL/GenBank/DDBJ databases">
        <title>Expansion of signal transduction pathways in fungi by whole-genome duplication.</title>
        <authorList>
            <consortium name="DOE Joint Genome Institute"/>
            <person name="Corrochano L.M."/>
            <person name="Kuo A."/>
            <person name="Marcet-Houben M."/>
            <person name="Polaino S."/>
            <person name="Salamov A."/>
            <person name="Villalobos J.M."/>
            <person name="Alvarez M.I."/>
            <person name="Avalos J."/>
            <person name="Benito E.P."/>
            <person name="Benoit I."/>
            <person name="Burger G."/>
            <person name="Camino L.P."/>
            <person name="Canovas D."/>
            <person name="Cerda-Olmedo E."/>
            <person name="Cheng J.-F."/>
            <person name="Dominguez A."/>
            <person name="Elias M."/>
            <person name="Eslava A.P."/>
            <person name="Glaser F."/>
            <person name="Grimwood J."/>
            <person name="Gutierrez G."/>
            <person name="Heitman J."/>
            <person name="Henrissat B."/>
            <person name="Iturriaga E.A."/>
            <person name="Lang B.F."/>
            <person name="Lavin J.L."/>
            <person name="Lee S."/>
            <person name="Li W."/>
            <person name="Lindquist E."/>
            <person name="Lopez-Garcia S."/>
            <person name="Luque E.M."/>
            <person name="Marcos A.T."/>
            <person name="Martin J."/>
            <person name="McCluskey K."/>
            <person name="Medina H.R."/>
            <person name="Miralles-Duran A."/>
            <person name="Miyazaki A."/>
            <person name="Munoz-Torres E."/>
            <person name="Oguiza J.A."/>
            <person name="Ohm R."/>
            <person name="Olmedo M."/>
            <person name="Orejas M."/>
            <person name="Ortiz-Castellanos L."/>
            <person name="Pisabarro A.G."/>
            <person name="Rodriguez-Romero J."/>
            <person name="Ruiz-Herrera J."/>
            <person name="Ruiz-Vazquez R."/>
            <person name="Sanz C."/>
            <person name="Schackwitz W."/>
            <person name="Schmutz J."/>
            <person name="Shahriari M."/>
            <person name="Shelest E."/>
            <person name="Silva-Franco F."/>
            <person name="Soanes D."/>
            <person name="Syed K."/>
            <person name="Tagua V.G."/>
            <person name="Talbot N.J."/>
            <person name="Thon M."/>
            <person name="De vries R.P."/>
            <person name="Wiebenga A."/>
            <person name="Yadav J.S."/>
            <person name="Braun E.L."/>
            <person name="Baker S."/>
            <person name="Garre V."/>
            <person name="Horwitz B."/>
            <person name="Torres-Martinez S."/>
            <person name="Idnurm A."/>
            <person name="Herrera-Estrella A."/>
            <person name="Gabaldon T."/>
            <person name="Grigoriev I.V."/>
        </authorList>
    </citation>
    <scope>NUCLEOTIDE SEQUENCE [LARGE SCALE GENOMIC DNA]</scope>
    <source>
        <strain evidence="4">NRRL 1555(-)</strain>
    </source>
</reference>
<dbReference type="InParanoid" id="A0A162NAT0"/>
<dbReference type="InterPro" id="IPR036397">
    <property type="entry name" value="RNaseH_sf"/>
</dbReference>
<feature type="region of interest" description="Disordered" evidence="1">
    <location>
        <begin position="122"/>
        <end position="163"/>
    </location>
</feature>
<evidence type="ECO:0000256" key="1">
    <source>
        <dbReference type="SAM" id="MobiDB-lite"/>
    </source>
</evidence>
<keyword evidence="4" id="KW-1185">Reference proteome</keyword>
<evidence type="ECO:0000313" key="4">
    <source>
        <dbReference type="Proteomes" id="UP000077315"/>
    </source>
</evidence>
<dbReference type="EMBL" id="KV440999">
    <property type="protein sequence ID" value="OAD67434.1"/>
    <property type="molecule type" value="Genomic_DNA"/>
</dbReference>
<gene>
    <name evidence="3" type="ORF">PHYBLDRAFT_188971</name>
</gene>
<dbReference type="RefSeq" id="XP_018285474.1">
    <property type="nucleotide sequence ID" value="XM_018439590.1"/>
</dbReference>
<evidence type="ECO:0000313" key="3">
    <source>
        <dbReference type="EMBL" id="OAD67434.1"/>
    </source>
</evidence>
<dbReference type="InterPro" id="IPR013087">
    <property type="entry name" value="Znf_C2H2_type"/>
</dbReference>